<feature type="transmembrane region" description="Helical" evidence="6">
    <location>
        <begin position="94"/>
        <end position="113"/>
    </location>
</feature>
<dbReference type="Pfam" id="PF00892">
    <property type="entry name" value="EamA"/>
    <property type="match status" value="2"/>
</dbReference>
<evidence type="ECO:0000256" key="5">
    <source>
        <dbReference type="ARBA" id="ARBA00023136"/>
    </source>
</evidence>
<dbReference type="EMBL" id="BMZF01000003">
    <property type="protein sequence ID" value="GHA49900.1"/>
    <property type="molecule type" value="Genomic_DNA"/>
</dbReference>
<feature type="transmembrane region" description="Helical" evidence="6">
    <location>
        <begin position="242"/>
        <end position="262"/>
    </location>
</feature>
<dbReference type="Proteomes" id="UP000634455">
    <property type="component" value="Unassembled WGS sequence"/>
</dbReference>
<comment type="similarity">
    <text evidence="2">Belongs to the EamA transporter family.</text>
</comment>
<dbReference type="InterPro" id="IPR037185">
    <property type="entry name" value="EmrE-like"/>
</dbReference>
<feature type="domain" description="EamA" evidence="7">
    <location>
        <begin position="151"/>
        <end position="285"/>
    </location>
</feature>
<feature type="transmembrane region" description="Helical" evidence="6">
    <location>
        <begin position="268"/>
        <end position="285"/>
    </location>
</feature>
<feature type="transmembrane region" description="Helical" evidence="6">
    <location>
        <begin position="212"/>
        <end position="235"/>
    </location>
</feature>
<dbReference type="InterPro" id="IPR000620">
    <property type="entry name" value="EamA_dom"/>
</dbReference>
<feature type="transmembrane region" description="Helical" evidence="6">
    <location>
        <begin position="66"/>
        <end position="88"/>
    </location>
</feature>
<dbReference type="PANTHER" id="PTHR32322:SF2">
    <property type="entry name" value="EAMA DOMAIN-CONTAINING PROTEIN"/>
    <property type="match status" value="1"/>
</dbReference>
<comment type="caution">
    <text evidence="8">The sequence shown here is derived from an EMBL/GenBank/DDBJ whole genome shotgun (WGS) entry which is preliminary data.</text>
</comment>
<evidence type="ECO:0000256" key="4">
    <source>
        <dbReference type="ARBA" id="ARBA00022989"/>
    </source>
</evidence>
<evidence type="ECO:0000256" key="3">
    <source>
        <dbReference type="ARBA" id="ARBA00022692"/>
    </source>
</evidence>
<organism evidence="8 9">
    <name type="scientific">Paramylibacter ulvae</name>
    <dbReference type="NCBI Taxonomy" id="1651968"/>
    <lineage>
        <taxon>Bacteria</taxon>
        <taxon>Pseudomonadati</taxon>
        <taxon>Pseudomonadota</taxon>
        <taxon>Alphaproteobacteria</taxon>
        <taxon>Rhodobacterales</taxon>
        <taxon>Paracoccaceae</taxon>
        <taxon>Paramylibacter</taxon>
    </lineage>
</organism>
<reference evidence="9" key="1">
    <citation type="journal article" date="2019" name="Int. J. Syst. Evol. Microbiol.">
        <title>The Global Catalogue of Microorganisms (GCM) 10K type strain sequencing project: providing services to taxonomists for standard genome sequencing and annotation.</title>
        <authorList>
            <consortium name="The Broad Institute Genomics Platform"/>
            <consortium name="The Broad Institute Genome Sequencing Center for Infectious Disease"/>
            <person name="Wu L."/>
            <person name="Ma J."/>
        </authorList>
    </citation>
    <scope>NUCLEOTIDE SEQUENCE [LARGE SCALE GENOMIC DNA]</scope>
    <source>
        <strain evidence="9">KCTC 32465</strain>
    </source>
</reference>
<evidence type="ECO:0000313" key="9">
    <source>
        <dbReference type="Proteomes" id="UP000634455"/>
    </source>
</evidence>
<keyword evidence="3 6" id="KW-0812">Transmembrane</keyword>
<evidence type="ECO:0000313" key="8">
    <source>
        <dbReference type="EMBL" id="GHA49900.1"/>
    </source>
</evidence>
<evidence type="ECO:0000256" key="1">
    <source>
        <dbReference type="ARBA" id="ARBA00004141"/>
    </source>
</evidence>
<protein>
    <submittedName>
        <fullName evidence="8">Membrane protein</fullName>
    </submittedName>
</protein>
<proteinExistence type="inferred from homology"/>
<keyword evidence="5 6" id="KW-0472">Membrane</keyword>
<feature type="transmembrane region" description="Helical" evidence="6">
    <location>
        <begin position="181"/>
        <end position="200"/>
    </location>
</feature>
<dbReference type="PANTHER" id="PTHR32322">
    <property type="entry name" value="INNER MEMBRANE TRANSPORTER"/>
    <property type="match status" value="1"/>
</dbReference>
<comment type="subcellular location">
    <subcellularLocation>
        <location evidence="1">Membrane</location>
        <topology evidence="1">Multi-pass membrane protein</topology>
    </subcellularLocation>
</comment>
<gene>
    <name evidence="8" type="ORF">GCM10008927_13550</name>
</gene>
<keyword evidence="9" id="KW-1185">Reference proteome</keyword>
<feature type="transmembrane region" description="Helical" evidence="6">
    <location>
        <begin position="125"/>
        <end position="142"/>
    </location>
</feature>
<evidence type="ECO:0000259" key="7">
    <source>
        <dbReference type="Pfam" id="PF00892"/>
    </source>
</evidence>
<name>A0ABQ3D0D8_9RHOB</name>
<dbReference type="InterPro" id="IPR050638">
    <property type="entry name" value="AA-Vitamin_Transporters"/>
</dbReference>
<keyword evidence="4 6" id="KW-1133">Transmembrane helix</keyword>
<evidence type="ECO:0000256" key="6">
    <source>
        <dbReference type="SAM" id="Phobius"/>
    </source>
</evidence>
<feature type="transmembrane region" description="Helical" evidence="6">
    <location>
        <begin position="148"/>
        <end position="169"/>
    </location>
</feature>
<dbReference type="SUPFAM" id="SSF103481">
    <property type="entry name" value="Multidrug resistance efflux transporter EmrE"/>
    <property type="match status" value="2"/>
</dbReference>
<feature type="domain" description="EamA" evidence="7">
    <location>
        <begin position="11"/>
        <end position="139"/>
    </location>
</feature>
<accession>A0ABQ3D0D8</accession>
<sequence length="291" mass="31691">MSPRWLVFAPVIFLLLWSGGYTVAKIALESAEPMTLLALRYGCVLAIMIPLFFIIRPPLPERRVDWMHLAIVGFLIQTVYFGFCWLAFRVGVAAGTVALVMSFQPVLVALIAPRWTGEPVGMRRWIGLIIGLVGTAIVINSRTEVSGAGLIGYFFMIMGLLGMTIASLWEKRFGRSHHPITQNMIGYGAGFIGVLPFMLTLDTMHIDWNWEFGIAVAYLVLGNSILAIGLLLAMIRAGDVSAVSSLMFLVPPIAALMAWIGLGEILPPIGWLGMVIAAVGVYLATRKNAVG</sequence>
<feature type="transmembrane region" description="Helical" evidence="6">
    <location>
        <begin position="34"/>
        <end position="54"/>
    </location>
</feature>
<dbReference type="RefSeq" id="WP_189639841.1">
    <property type="nucleotide sequence ID" value="NZ_BMZF01000003.1"/>
</dbReference>
<evidence type="ECO:0000256" key="2">
    <source>
        <dbReference type="ARBA" id="ARBA00007362"/>
    </source>
</evidence>